<gene>
    <name evidence="6" type="ORF">PPROV_000902500</name>
</gene>
<evidence type="ECO:0000313" key="6">
    <source>
        <dbReference type="EMBL" id="GHP10294.1"/>
    </source>
</evidence>
<dbReference type="Pfam" id="PF02547">
    <property type="entry name" value="Queuosine_synth"/>
    <property type="match status" value="2"/>
</dbReference>
<protein>
    <recommendedName>
        <fullName evidence="8">Epoxyqueuosine reductase</fullName>
    </recommendedName>
</protein>
<dbReference type="GO" id="GO:0051075">
    <property type="term" value="F:S-adenosylmethionine:tRNA ribosyltransferase-isomerase activity"/>
    <property type="evidence" value="ECO:0007669"/>
    <property type="project" value="TreeGrafter"/>
</dbReference>
<dbReference type="Proteomes" id="UP000660262">
    <property type="component" value="Unassembled WGS sequence"/>
</dbReference>
<dbReference type="Gene3D" id="3.40.1780.10">
    <property type="entry name" value="QueA-like"/>
    <property type="match status" value="2"/>
</dbReference>
<name>A0A830HT20_9CHLO</name>
<evidence type="ECO:0000256" key="1">
    <source>
        <dbReference type="ARBA" id="ARBA00022490"/>
    </source>
</evidence>
<feature type="region of interest" description="Disordered" evidence="5">
    <location>
        <begin position="128"/>
        <end position="148"/>
    </location>
</feature>
<reference evidence="6" key="1">
    <citation type="submission" date="2020-10" db="EMBL/GenBank/DDBJ databases">
        <title>Unveiling of a novel bifunctional photoreceptor, Dualchrome1, isolated from a cosmopolitan green alga.</title>
        <authorList>
            <person name="Suzuki S."/>
            <person name="Kawachi M."/>
        </authorList>
    </citation>
    <scope>NUCLEOTIDE SEQUENCE</scope>
    <source>
        <strain evidence="6">NIES 2893</strain>
    </source>
</reference>
<dbReference type="HAMAP" id="MF_02089">
    <property type="entry name" value="QueH"/>
    <property type="match status" value="1"/>
</dbReference>
<dbReference type="AlphaFoldDB" id="A0A830HT20"/>
<evidence type="ECO:0000256" key="4">
    <source>
        <dbReference type="ARBA" id="ARBA00022785"/>
    </source>
</evidence>
<dbReference type="InterPro" id="IPR003699">
    <property type="entry name" value="QueA"/>
</dbReference>
<feature type="region of interest" description="Disordered" evidence="5">
    <location>
        <begin position="58"/>
        <end position="77"/>
    </location>
</feature>
<evidence type="ECO:0000256" key="5">
    <source>
        <dbReference type="SAM" id="MobiDB-lite"/>
    </source>
</evidence>
<evidence type="ECO:0000256" key="3">
    <source>
        <dbReference type="ARBA" id="ARBA00022691"/>
    </source>
</evidence>
<dbReference type="EMBL" id="BNJQ01000028">
    <property type="protein sequence ID" value="GHP10294.1"/>
    <property type="molecule type" value="Genomic_DNA"/>
</dbReference>
<dbReference type="InterPro" id="IPR042118">
    <property type="entry name" value="QueA_dom1"/>
</dbReference>
<keyword evidence="7" id="KW-1185">Reference proteome</keyword>
<dbReference type="SUPFAM" id="SSF111337">
    <property type="entry name" value="QueA-like"/>
    <property type="match status" value="3"/>
</dbReference>
<dbReference type="OrthoDB" id="1448at2759"/>
<dbReference type="InterPro" id="IPR036100">
    <property type="entry name" value="QueA_sf"/>
</dbReference>
<accession>A0A830HT20</accession>
<feature type="compositionally biased region" description="Low complexity" evidence="5">
    <location>
        <begin position="128"/>
        <end position="145"/>
    </location>
</feature>
<feature type="compositionally biased region" description="Low complexity" evidence="5">
    <location>
        <begin position="58"/>
        <end position="67"/>
    </location>
</feature>
<keyword evidence="3" id="KW-0949">S-adenosyl-L-methionine</keyword>
<keyword evidence="2" id="KW-0808">Transferase</keyword>
<evidence type="ECO:0000256" key="2">
    <source>
        <dbReference type="ARBA" id="ARBA00022679"/>
    </source>
</evidence>
<proteinExistence type="inferred from homology"/>
<evidence type="ECO:0008006" key="8">
    <source>
        <dbReference type="Google" id="ProtNLM"/>
    </source>
</evidence>
<keyword evidence="4" id="KW-0671">Queuosine biosynthesis</keyword>
<dbReference type="Pfam" id="PF02677">
    <property type="entry name" value="QueH"/>
    <property type="match status" value="1"/>
</dbReference>
<sequence>MPAAAAAPMLALAFQAAGKQQLRSMAHSGSVSSLLRPVQRSATLAQQCHTLLRFLSTTTGSSSSQQPLHPPPPPCAHALDPDEFAYHLPTSRIATEPASPRDAAKLLVALPPHTENARRAYMPSYAAQAANSEPNNANSANSSSAKQHLRNATFDQLPRFLPPDAHVVLNDTRVIDARVLCTTSAQKTPFEVLLLHPLAPNANPTEAANATANGQTWRCMVRQPVDKLKHLDVAMNSSTSNMLSFTAAPGSSASIEPWIEEGEADGSIVSLKVHAPEHLSLTEALHEHGGEVPIPPYLRRDATQDDSEAYQTVFATNAGSVAAPTASLHFTQRVLDALLLKGCQMSRLTLHVGAGTFQPLHRDGVAAHDMHEEAVSANATALRRLADSIDRMRPIVPVGTTAARSLETLYWLGVKAVRDGPHVLACTPQPWTLSQWEAYHMESPSTNDDVCAAKALRALASAADNHGGVVRASTALCIIPGYRFRLVDALVTNFHMPDSTLMLLVGALVNGKERVEEIYRHALDSSYRFLSYGDASLLFNERSRHLWERENHRTHLDDVPMDRRQEMKVLLHSCCAPCSGAMIEEMASTGVQVTIFFYNPNIHPRKEYEIRKAENVRYAKRLGIDFVDADYDVDEWYRRAEGSEHSPERGDRCTMCFDMRFERTVEYASKHGFTHVTSTNATSRWKDIAQVNASGLHAAMSGSSTSNVVRLLEHDWQSEAMSARKYKINAEERFYKQEYCGCAYSLRDVNAYRQRQGQAPVRIGTADVYSDPVADSMEESPQAVAAFFEDDRGEVMEEWRRERMMSKLYKSRSKGTNAVDDENW</sequence>
<evidence type="ECO:0000313" key="7">
    <source>
        <dbReference type="Proteomes" id="UP000660262"/>
    </source>
</evidence>
<dbReference type="InterPro" id="IPR003828">
    <property type="entry name" value="QueH"/>
</dbReference>
<comment type="caution">
    <text evidence="6">The sequence shown here is derived from an EMBL/GenBank/DDBJ whole genome shotgun (WGS) entry which is preliminary data.</text>
</comment>
<keyword evidence="1" id="KW-0963">Cytoplasm</keyword>
<dbReference type="GO" id="GO:0008616">
    <property type="term" value="P:tRNA queuosine(34) biosynthetic process"/>
    <property type="evidence" value="ECO:0007669"/>
    <property type="project" value="UniProtKB-KW"/>
</dbReference>
<organism evidence="6 7">
    <name type="scientific">Pycnococcus provasolii</name>
    <dbReference type="NCBI Taxonomy" id="41880"/>
    <lineage>
        <taxon>Eukaryota</taxon>
        <taxon>Viridiplantae</taxon>
        <taxon>Chlorophyta</taxon>
        <taxon>Pseudoscourfieldiophyceae</taxon>
        <taxon>Pseudoscourfieldiales</taxon>
        <taxon>Pycnococcaceae</taxon>
        <taxon>Pycnococcus</taxon>
    </lineage>
</organism>
<dbReference type="PANTHER" id="PTHR30307:SF0">
    <property type="entry name" value="S-ADENOSYLMETHIONINE:TRNA RIBOSYLTRANSFERASE-ISOMERASE"/>
    <property type="match status" value="1"/>
</dbReference>
<dbReference type="PANTHER" id="PTHR30307">
    <property type="entry name" value="S-ADENOSYLMETHIONINE:TRNA RIBOSYLTRANSFERASE-ISOMERASE"/>
    <property type="match status" value="1"/>
</dbReference>